<dbReference type="GO" id="GO:0005737">
    <property type="term" value="C:cytoplasm"/>
    <property type="evidence" value="ECO:0007669"/>
    <property type="project" value="UniProtKB-SubCell"/>
</dbReference>
<evidence type="ECO:0000256" key="1">
    <source>
        <dbReference type="ARBA" id="ARBA00004496"/>
    </source>
</evidence>
<evidence type="ECO:0000256" key="3">
    <source>
        <dbReference type="ARBA" id="ARBA00022598"/>
    </source>
</evidence>
<comment type="subcellular location">
    <subcellularLocation>
        <location evidence="1 8">Cytoplasm</location>
    </subcellularLocation>
</comment>
<evidence type="ECO:0000256" key="6">
    <source>
        <dbReference type="ARBA" id="ARBA00022840"/>
    </source>
</evidence>
<dbReference type="NCBIfam" id="TIGR02433">
    <property type="entry name" value="lysidine_TilS_C"/>
    <property type="match status" value="1"/>
</dbReference>
<accession>A0A6N2YXN4</accession>
<dbReference type="EC" id="6.3.4.19" evidence="8"/>
<dbReference type="Pfam" id="PF11734">
    <property type="entry name" value="TilS_C"/>
    <property type="match status" value="1"/>
</dbReference>
<dbReference type="HAMAP" id="MF_01161">
    <property type="entry name" value="tRNA_Ile_lys_synt"/>
    <property type="match status" value="1"/>
</dbReference>
<comment type="similarity">
    <text evidence="8">Belongs to the tRNA(Ile)-lysidine synthase family.</text>
</comment>
<reference evidence="10" key="1">
    <citation type="submission" date="2019-11" db="EMBL/GenBank/DDBJ databases">
        <authorList>
            <person name="Feng L."/>
        </authorList>
    </citation>
    <scope>NUCLEOTIDE SEQUENCE</scope>
    <source>
        <strain evidence="10">SsimulansLFYP27</strain>
    </source>
</reference>
<dbReference type="GO" id="GO:0032267">
    <property type="term" value="F:tRNA(Ile)-lysidine synthase activity"/>
    <property type="evidence" value="ECO:0007669"/>
    <property type="project" value="UniProtKB-EC"/>
</dbReference>
<organism evidence="10">
    <name type="scientific">Staphylococcus simulans</name>
    <dbReference type="NCBI Taxonomy" id="1286"/>
    <lineage>
        <taxon>Bacteria</taxon>
        <taxon>Bacillati</taxon>
        <taxon>Bacillota</taxon>
        <taxon>Bacilli</taxon>
        <taxon>Bacillales</taxon>
        <taxon>Staphylococcaceae</taxon>
        <taxon>Staphylococcus</taxon>
    </lineage>
</organism>
<comment type="caution">
    <text evidence="8">Lacks conserved residue(s) required for the propagation of feature annotation.</text>
</comment>
<dbReference type="InterPro" id="IPR012796">
    <property type="entry name" value="Lysidine-tRNA-synth_C"/>
</dbReference>
<evidence type="ECO:0000259" key="9">
    <source>
        <dbReference type="SMART" id="SM00977"/>
    </source>
</evidence>
<dbReference type="RefSeq" id="WP_023016272.1">
    <property type="nucleotide sequence ID" value="NZ_CACRUO010000012.1"/>
</dbReference>
<comment type="function">
    <text evidence="8">Ligates lysine onto the cytidine present at position 34 of the AUA codon-specific tRNA(Ile) that contains the anticodon CAU, in an ATP-dependent manner. Cytidine is converted to lysidine, thus changing the amino acid specificity of the tRNA from methionine to isoleucine.</text>
</comment>
<keyword evidence="3 8" id="KW-0436">Ligase</keyword>
<dbReference type="AlphaFoldDB" id="A0A6N2YXN4"/>
<comment type="catalytic activity">
    <reaction evidence="7 8">
        <text>cytidine(34) in tRNA(Ile2) + L-lysine + ATP = lysidine(34) in tRNA(Ile2) + AMP + diphosphate + H(+)</text>
        <dbReference type="Rhea" id="RHEA:43744"/>
        <dbReference type="Rhea" id="RHEA-COMP:10625"/>
        <dbReference type="Rhea" id="RHEA-COMP:10670"/>
        <dbReference type="ChEBI" id="CHEBI:15378"/>
        <dbReference type="ChEBI" id="CHEBI:30616"/>
        <dbReference type="ChEBI" id="CHEBI:32551"/>
        <dbReference type="ChEBI" id="CHEBI:33019"/>
        <dbReference type="ChEBI" id="CHEBI:82748"/>
        <dbReference type="ChEBI" id="CHEBI:83665"/>
        <dbReference type="ChEBI" id="CHEBI:456215"/>
        <dbReference type="EC" id="6.3.4.19"/>
    </reaction>
</comment>
<evidence type="ECO:0000256" key="5">
    <source>
        <dbReference type="ARBA" id="ARBA00022741"/>
    </source>
</evidence>
<dbReference type="SMART" id="SM00977">
    <property type="entry name" value="TilS_C"/>
    <property type="match status" value="1"/>
</dbReference>
<evidence type="ECO:0000313" key="10">
    <source>
        <dbReference type="EMBL" id="VYT70380.1"/>
    </source>
</evidence>
<keyword evidence="4 8" id="KW-0819">tRNA processing</keyword>
<dbReference type="Pfam" id="PF01171">
    <property type="entry name" value="ATP_bind_3"/>
    <property type="match status" value="1"/>
</dbReference>
<dbReference type="EMBL" id="CACRUO010000012">
    <property type="protein sequence ID" value="VYT70380.1"/>
    <property type="molecule type" value="Genomic_DNA"/>
</dbReference>
<keyword evidence="2 8" id="KW-0963">Cytoplasm</keyword>
<evidence type="ECO:0000256" key="2">
    <source>
        <dbReference type="ARBA" id="ARBA00022490"/>
    </source>
</evidence>
<dbReference type="SUPFAM" id="SSF52402">
    <property type="entry name" value="Adenine nucleotide alpha hydrolases-like"/>
    <property type="match status" value="1"/>
</dbReference>
<dbReference type="PANTHER" id="PTHR43033:SF1">
    <property type="entry name" value="TRNA(ILE)-LYSIDINE SYNTHASE-RELATED"/>
    <property type="match status" value="1"/>
</dbReference>
<sequence>MNIYTEGWSENDHLALAVSTGVDSMVLLHMLTTHYHHTYRQLTVLHVNHGIRSASLEEAAFLERYCQQHHIPLRTHELDLSALTNKGKSIQKDARQKRYAWFESEMKALGASVLLTAHHLDDQLETIFYRLMTGRSTRSRLGMQEVEERSGYRLVRPLLHIDKQAVKAYQAEYQVPYFEDASNQDNHYVRNDIRNRIFPAIDANDHLDTAQLLKLKAWHDEQFDLLHRAADNFINQHVARESEMIQVDRTAFNRLSHSLKTIVLDQLLEAYVSGAPISEQAYQEWFAQIENSQSQAIIYATDKWNIQIVYDKFIIMGCTKNETTPQRITQPGYYDYGTYRIIVHDDIEGSDFPMVIRSRQSGDRFVLPNKEGHQKVNRLMINRKVPKFERERLPILLNKQGEIIAVGTLYTAADYEGKLEIINLGV</sequence>
<dbReference type="PANTHER" id="PTHR43033">
    <property type="entry name" value="TRNA(ILE)-LYSIDINE SYNTHASE-RELATED"/>
    <property type="match status" value="1"/>
</dbReference>
<dbReference type="InterPro" id="IPR012094">
    <property type="entry name" value="tRNA_Ile_lys_synt"/>
</dbReference>
<dbReference type="InterPro" id="IPR012795">
    <property type="entry name" value="tRNA_Ile_lys_synt_N"/>
</dbReference>
<keyword evidence="5" id="KW-0547">Nucleotide-binding</keyword>
<evidence type="ECO:0000256" key="8">
    <source>
        <dbReference type="HAMAP-Rule" id="MF_01161"/>
    </source>
</evidence>
<evidence type="ECO:0000256" key="4">
    <source>
        <dbReference type="ARBA" id="ARBA00022694"/>
    </source>
</evidence>
<evidence type="ECO:0000256" key="7">
    <source>
        <dbReference type="ARBA" id="ARBA00048539"/>
    </source>
</evidence>
<keyword evidence="6" id="KW-0067">ATP-binding</keyword>
<dbReference type="InterPro" id="IPR011063">
    <property type="entry name" value="TilS/TtcA_N"/>
</dbReference>
<proteinExistence type="inferred from homology"/>
<dbReference type="InterPro" id="IPR014729">
    <property type="entry name" value="Rossmann-like_a/b/a_fold"/>
</dbReference>
<name>A0A6N2YXN4_STASI</name>
<gene>
    <name evidence="8 10" type="primary">tilS</name>
    <name evidence="10" type="ORF">SSLFYP27_00023</name>
</gene>
<dbReference type="SUPFAM" id="SSF56037">
    <property type="entry name" value="PheT/TilS domain"/>
    <property type="match status" value="1"/>
</dbReference>
<protein>
    <recommendedName>
        <fullName evidence="8">tRNA(Ile)-lysidine synthase</fullName>
        <ecNumber evidence="8">6.3.4.19</ecNumber>
    </recommendedName>
    <alternativeName>
        <fullName evidence="8">tRNA(Ile)-2-lysyl-cytidine synthase</fullName>
    </alternativeName>
    <alternativeName>
        <fullName evidence="8">tRNA(Ile)-lysidine synthetase</fullName>
    </alternativeName>
</protein>
<dbReference type="GO" id="GO:0006400">
    <property type="term" value="P:tRNA modification"/>
    <property type="evidence" value="ECO:0007669"/>
    <property type="project" value="UniProtKB-UniRule"/>
</dbReference>
<dbReference type="NCBIfam" id="TIGR02432">
    <property type="entry name" value="lysidine_TilS_N"/>
    <property type="match status" value="1"/>
</dbReference>
<dbReference type="Gene3D" id="3.40.50.620">
    <property type="entry name" value="HUPs"/>
    <property type="match status" value="1"/>
</dbReference>
<feature type="domain" description="Lysidine-tRNA(Ile) synthetase C-terminal" evidence="9">
    <location>
        <begin position="354"/>
        <end position="424"/>
    </location>
</feature>
<dbReference type="CDD" id="cd01992">
    <property type="entry name" value="TilS_N"/>
    <property type="match status" value="1"/>
</dbReference>
<dbReference type="GO" id="GO:0005524">
    <property type="term" value="F:ATP binding"/>
    <property type="evidence" value="ECO:0007669"/>
    <property type="project" value="UniProtKB-KW"/>
</dbReference>